<dbReference type="GO" id="GO:0032956">
    <property type="term" value="P:regulation of actin cytoskeleton organization"/>
    <property type="evidence" value="ECO:0007669"/>
    <property type="project" value="TreeGrafter"/>
</dbReference>
<feature type="compositionally biased region" description="Acidic residues" evidence="3">
    <location>
        <begin position="1066"/>
        <end position="1080"/>
    </location>
</feature>
<feature type="repeat" description="WD" evidence="2">
    <location>
        <begin position="778"/>
        <end position="813"/>
    </location>
</feature>
<dbReference type="InterPro" id="IPR001680">
    <property type="entry name" value="WD40_rpt"/>
</dbReference>
<organism evidence="4 5">
    <name type="scientific">Thelonectria olida</name>
    <dbReference type="NCBI Taxonomy" id="1576542"/>
    <lineage>
        <taxon>Eukaryota</taxon>
        <taxon>Fungi</taxon>
        <taxon>Dikarya</taxon>
        <taxon>Ascomycota</taxon>
        <taxon>Pezizomycotina</taxon>
        <taxon>Sordariomycetes</taxon>
        <taxon>Hypocreomycetidae</taxon>
        <taxon>Hypocreales</taxon>
        <taxon>Nectriaceae</taxon>
        <taxon>Thelonectria</taxon>
    </lineage>
</organism>
<feature type="region of interest" description="Disordered" evidence="3">
    <location>
        <begin position="162"/>
        <end position="241"/>
    </location>
</feature>
<comment type="similarity">
    <text evidence="1">Belongs to the WD repeat LST8 family.</text>
</comment>
<dbReference type="GO" id="GO:0031932">
    <property type="term" value="C:TORC2 complex"/>
    <property type="evidence" value="ECO:0007669"/>
    <property type="project" value="InterPro"/>
</dbReference>
<feature type="compositionally biased region" description="Basic and acidic residues" evidence="3">
    <location>
        <begin position="183"/>
        <end position="199"/>
    </location>
</feature>
<gene>
    <name evidence="4" type="ORF">B0T10DRAFT_444265</name>
</gene>
<reference evidence="4 5" key="1">
    <citation type="journal article" date="2021" name="Nat. Commun.">
        <title>Genetic determinants of endophytism in the Arabidopsis root mycobiome.</title>
        <authorList>
            <person name="Mesny F."/>
            <person name="Miyauchi S."/>
            <person name="Thiergart T."/>
            <person name="Pickel B."/>
            <person name="Atanasova L."/>
            <person name="Karlsson M."/>
            <person name="Huettel B."/>
            <person name="Barry K.W."/>
            <person name="Haridas S."/>
            <person name="Chen C."/>
            <person name="Bauer D."/>
            <person name="Andreopoulos W."/>
            <person name="Pangilinan J."/>
            <person name="LaButti K."/>
            <person name="Riley R."/>
            <person name="Lipzen A."/>
            <person name="Clum A."/>
            <person name="Drula E."/>
            <person name="Henrissat B."/>
            <person name="Kohler A."/>
            <person name="Grigoriev I.V."/>
            <person name="Martin F.M."/>
            <person name="Hacquard S."/>
        </authorList>
    </citation>
    <scope>NUCLEOTIDE SEQUENCE [LARGE SCALE GENOMIC DNA]</scope>
    <source>
        <strain evidence="4 5">MPI-CAGE-CH-0241</strain>
    </source>
</reference>
<dbReference type="AlphaFoldDB" id="A0A9P9AM85"/>
<dbReference type="EMBL" id="JAGPYM010000017">
    <property type="protein sequence ID" value="KAH6885925.1"/>
    <property type="molecule type" value="Genomic_DNA"/>
</dbReference>
<dbReference type="PANTHER" id="PTHR19842">
    <property type="entry name" value="G BETA-LIKE PROTEIN GBL"/>
    <property type="match status" value="1"/>
</dbReference>
<dbReference type="GO" id="GO:0031929">
    <property type="term" value="P:TOR signaling"/>
    <property type="evidence" value="ECO:0007669"/>
    <property type="project" value="InterPro"/>
</dbReference>
<dbReference type="InterPro" id="IPR036322">
    <property type="entry name" value="WD40_repeat_dom_sf"/>
</dbReference>
<sequence length="1090" mass="121774">MLTLTTTSPYLDLNGNAPLQPLTTPAPIYHAAPVQLLPVPQDEPRQKRRRVEDGNGRKDSGARRRNLKECLKQQVLPHVIQAIKELPPGTYHAQDITIQTLTTIARSAKFRTRLDDTRGYLDSNDEAFVSLRVHDHVRKLAGFDQYRKAEDRLVSSIESRIVKSTPSESSSDDDSDASSIKESQVKPDPRLEPELELDPKPNVNKGPLQPREPPPLPNNGRVPYRLRTRRREPQPTVRSSKLEERPYLQAAVRDSIAKGGQCRVRMIRGSSAHPTVYHVDFTTDEVAEIARCCSEYEKHQVPATLGALKARSRIYFFPTLVGDRIPGRTEEDLKNFYEDLRAGRAVPQSKALILSAGQDVDDQRGRAMRASRVSALLLAREMEGNMGFGRTRQLVNFQNELTVALEDELEVVAAFTNCAGDITTGSWVSNASILCGTTAHSDTHNQQYNKPGNLLLCSTTDGTLRSVPDHRIPRPRVERGENSTEAMRRSQDPWLYSSVVSSDYDEDHDLAFTSSFDKSVKVWKVDHAGRHMECLATWPHAGNVNFVIAAKDGSGRVATGADSASEAVRVYTINRDNIAESTYHSFSYSRTDNEFSDKWAYCPATMQWGRTDGTRHLLLVGYSPRSTRGEDHDIPEDKVNSGEITLWDAIKRERIPVLTASTANVFEVAWHPDLPRFIVATTPCSQNIDQGVRTQIHVFQKDKRDAGGLDIAYGQFQSLDCRASDINEVTFVPNSVGHAYVTAACTDGNVYVWDTAQGDKAIHTLEHGKPLEEVYEDREKEDTGVKFTAWGSSLDRFYTGSSDGVVRVWNVRNKFSPFVRDLLEAPGPISFGAFSPSKSKLAVGDATGRVFIFSLDKRDEHESHFMTLPGSTRRVRRPRPLIPHSEPVPPESGPTDIEVKDNNGDDDDDDDDGDGDGDSSDSDVGVYSRRTFLDTKKLVLSRNPVIGAVQGPEYATTNLFRREAHLNEDPSLPLLAEFERDQQESRITRRGSSRLSVRRARIPVPPDEQQQTNHLNNGRKDLDLRDVSAWEIEQLVLHGALLDADVDEDWGFDYEELPTGLLDKGDETEDDESESDEVDDTSSTSLTRHG</sequence>
<dbReference type="Proteomes" id="UP000777438">
    <property type="component" value="Unassembled WGS sequence"/>
</dbReference>
<protein>
    <submittedName>
        <fullName evidence="4">Uncharacterized protein</fullName>
    </submittedName>
</protein>
<dbReference type="Gene3D" id="2.130.10.10">
    <property type="entry name" value="YVTN repeat-like/Quinoprotein amine dehydrogenase"/>
    <property type="match status" value="1"/>
</dbReference>
<dbReference type="Pfam" id="PF00400">
    <property type="entry name" value="WD40"/>
    <property type="match status" value="1"/>
</dbReference>
<evidence type="ECO:0000313" key="5">
    <source>
        <dbReference type="Proteomes" id="UP000777438"/>
    </source>
</evidence>
<proteinExistence type="inferred from homology"/>
<name>A0A9P9AM85_9HYPO</name>
<dbReference type="PROSITE" id="PS50082">
    <property type="entry name" value="WD_REPEATS_2"/>
    <property type="match status" value="1"/>
</dbReference>
<keyword evidence="2" id="KW-0853">WD repeat</keyword>
<dbReference type="SUPFAM" id="SSF50978">
    <property type="entry name" value="WD40 repeat-like"/>
    <property type="match status" value="1"/>
</dbReference>
<dbReference type="GO" id="GO:0031931">
    <property type="term" value="C:TORC1 complex"/>
    <property type="evidence" value="ECO:0007669"/>
    <property type="project" value="InterPro"/>
</dbReference>
<evidence type="ECO:0000256" key="3">
    <source>
        <dbReference type="SAM" id="MobiDB-lite"/>
    </source>
</evidence>
<dbReference type="OrthoDB" id="10248252at2759"/>
<feature type="region of interest" description="Disordered" evidence="3">
    <location>
        <begin position="467"/>
        <end position="488"/>
    </location>
</feature>
<keyword evidence="5" id="KW-1185">Reference proteome</keyword>
<feature type="region of interest" description="Disordered" evidence="3">
    <location>
        <begin position="864"/>
        <end position="925"/>
    </location>
</feature>
<dbReference type="InterPro" id="IPR015943">
    <property type="entry name" value="WD40/YVTN_repeat-like_dom_sf"/>
</dbReference>
<accession>A0A9P9AM85</accession>
<feature type="region of interest" description="Disordered" evidence="3">
    <location>
        <begin position="1056"/>
        <end position="1090"/>
    </location>
</feature>
<feature type="compositionally biased region" description="Basic and acidic residues" evidence="3">
    <location>
        <begin position="42"/>
        <end position="66"/>
    </location>
</feature>
<dbReference type="InterPro" id="IPR037588">
    <property type="entry name" value="MLST8"/>
</dbReference>
<dbReference type="PANTHER" id="PTHR19842:SF2">
    <property type="entry name" value="WD REPEAT PROTEIN (AFU_ORTHOLOGUE AFUA_5G04300)"/>
    <property type="match status" value="1"/>
</dbReference>
<feature type="compositionally biased region" description="Low complexity" evidence="3">
    <location>
        <begin position="1081"/>
        <end position="1090"/>
    </location>
</feature>
<evidence type="ECO:0000256" key="1">
    <source>
        <dbReference type="ARBA" id="ARBA00009890"/>
    </source>
</evidence>
<evidence type="ECO:0000256" key="2">
    <source>
        <dbReference type="PROSITE-ProRule" id="PRU00221"/>
    </source>
</evidence>
<evidence type="ECO:0000313" key="4">
    <source>
        <dbReference type="EMBL" id="KAH6885925.1"/>
    </source>
</evidence>
<feature type="region of interest" description="Disordered" evidence="3">
    <location>
        <begin position="33"/>
        <end position="66"/>
    </location>
</feature>
<comment type="caution">
    <text evidence="4">The sequence shown here is derived from an EMBL/GenBank/DDBJ whole genome shotgun (WGS) entry which is preliminary data.</text>
</comment>
<feature type="compositionally biased region" description="Acidic residues" evidence="3">
    <location>
        <begin position="904"/>
        <end position="921"/>
    </location>
</feature>
<dbReference type="SMART" id="SM00320">
    <property type="entry name" value="WD40"/>
    <property type="match status" value="6"/>
</dbReference>